<dbReference type="SUPFAM" id="SSF55486">
    <property type="entry name" value="Metalloproteases ('zincins'), catalytic domain"/>
    <property type="match status" value="1"/>
</dbReference>
<evidence type="ECO:0000313" key="3">
    <source>
        <dbReference type="Proteomes" id="UP001596413"/>
    </source>
</evidence>
<sequence length="164" mass="18029">MEHAATTPDPASPERPEPAEPAAGPRPRRRDRHGRGMRGPLAPPQVPLVLSRAEVFGDLVAESAQRLERLWPQLSSVEFSVLDVPGDPELPISLDDEGGVPLGTLLSGSRNGLPEQIFVYRRPVELRAKNREERAQLVHEIIVEQVAELLGMAPETVDPQYGQE</sequence>
<comment type="caution">
    <text evidence="2">The sequence shown here is derived from an EMBL/GenBank/DDBJ whole genome shotgun (WGS) entry which is preliminary data.</text>
</comment>
<gene>
    <name evidence="2" type="ORF">ACFQLX_25035</name>
</gene>
<evidence type="ECO:0000256" key="1">
    <source>
        <dbReference type="SAM" id="MobiDB-lite"/>
    </source>
</evidence>
<dbReference type="InterPro" id="IPR038555">
    <property type="entry name" value="Zincin_1_sf"/>
</dbReference>
<proteinExistence type="predicted"/>
<name>A0ABW2GMG8_9ACTN</name>
<feature type="compositionally biased region" description="Basic residues" evidence="1">
    <location>
        <begin position="26"/>
        <end position="36"/>
    </location>
</feature>
<dbReference type="EMBL" id="JBHSZO010000065">
    <property type="protein sequence ID" value="MFC7221404.1"/>
    <property type="molecule type" value="Genomic_DNA"/>
</dbReference>
<feature type="region of interest" description="Disordered" evidence="1">
    <location>
        <begin position="1"/>
        <end position="44"/>
    </location>
</feature>
<keyword evidence="3" id="KW-1185">Reference proteome</keyword>
<dbReference type="InterPro" id="IPR010428">
    <property type="entry name" value="Zincin_1"/>
</dbReference>
<dbReference type="CDD" id="cd12954">
    <property type="entry name" value="MMP_TTHA0227_like_1"/>
    <property type="match status" value="1"/>
</dbReference>
<protein>
    <submittedName>
        <fullName evidence="2">Metallopeptidase family protein</fullName>
    </submittedName>
</protein>
<accession>A0ABW2GMG8</accession>
<dbReference type="Proteomes" id="UP001596413">
    <property type="component" value="Unassembled WGS sequence"/>
</dbReference>
<reference evidence="3" key="1">
    <citation type="journal article" date="2019" name="Int. J. Syst. Evol. Microbiol.">
        <title>The Global Catalogue of Microorganisms (GCM) 10K type strain sequencing project: providing services to taxonomists for standard genome sequencing and annotation.</title>
        <authorList>
            <consortium name="The Broad Institute Genomics Platform"/>
            <consortium name="The Broad Institute Genome Sequencing Center for Infectious Disease"/>
            <person name="Wu L."/>
            <person name="Ma J."/>
        </authorList>
    </citation>
    <scope>NUCLEOTIDE SEQUENCE [LARGE SCALE GENOMIC DNA]</scope>
    <source>
        <strain evidence="3">CGMCC 1.13681</strain>
    </source>
</reference>
<dbReference type="Pfam" id="PF06262">
    <property type="entry name" value="Zincin_1"/>
    <property type="match status" value="1"/>
</dbReference>
<organism evidence="2 3">
    <name type="scientific">Streptomyces polyrhachis</name>
    <dbReference type="NCBI Taxonomy" id="1282885"/>
    <lineage>
        <taxon>Bacteria</taxon>
        <taxon>Bacillati</taxon>
        <taxon>Actinomycetota</taxon>
        <taxon>Actinomycetes</taxon>
        <taxon>Kitasatosporales</taxon>
        <taxon>Streptomycetaceae</taxon>
        <taxon>Streptomyces</taxon>
    </lineage>
</organism>
<dbReference type="Gene3D" id="3.30.2010.20">
    <property type="match status" value="1"/>
</dbReference>
<dbReference type="RefSeq" id="WP_386418734.1">
    <property type="nucleotide sequence ID" value="NZ_JBHSZO010000065.1"/>
</dbReference>
<evidence type="ECO:0000313" key="2">
    <source>
        <dbReference type="EMBL" id="MFC7221404.1"/>
    </source>
</evidence>